<dbReference type="InterPro" id="IPR013320">
    <property type="entry name" value="ConA-like_dom_sf"/>
</dbReference>
<feature type="domain" description="Galectin" evidence="3">
    <location>
        <begin position="1"/>
        <end position="67"/>
    </location>
</feature>
<reference evidence="5" key="1">
    <citation type="submission" date="2022-10" db="EMBL/GenBank/DDBJ databases">
        <title>Genome assembly of Pristionchus species.</title>
        <authorList>
            <person name="Yoshida K."/>
            <person name="Sommer R.J."/>
        </authorList>
    </citation>
    <scope>NUCLEOTIDE SEQUENCE [LARGE SCALE GENOMIC DNA]</scope>
    <source>
        <strain evidence="5">RS5460</strain>
    </source>
</reference>
<dbReference type="PROSITE" id="PS51304">
    <property type="entry name" value="GALECTIN"/>
    <property type="match status" value="1"/>
</dbReference>
<organism evidence="4 5">
    <name type="scientific">Pristionchus mayeri</name>
    <dbReference type="NCBI Taxonomy" id="1317129"/>
    <lineage>
        <taxon>Eukaryota</taxon>
        <taxon>Metazoa</taxon>
        <taxon>Ecdysozoa</taxon>
        <taxon>Nematoda</taxon>
        <taxon>Chromadorea</taxon>
        <taxon>Rhabditida</taxon>
        <taxon>Rhabditina</taxon>
        <taxon>Diplogasteromorpha</taxon>
        <taxon>Diplogasteroidea</taxon>
        <taxon>Neodiplogasteridae</taxon>
        <taxon>Pristionchus</taxon>
    </lineage>
</organism>
<dbReference type="AlphaFoldDB" id="A0AAN5CGG5"/>
<evidence type="ECO:0000313" key="4">
    <source>
        <dbReference type="EMBL" id="GMR41511.1"/>
    </source>
</evidence>
<accession>A0AAN5CGG5</accession>
<dbReference type="Gene3D" id="2.60.120.200">
    <property type="match status" value="1"/>
</dbReference>
<dbReference type="PANTHER" id="PTHR11346:SF176">
    <property type="entry name" value="32 KDA BETA-GALACTOSIDE-BINDING LECTIN LEC-3"/>
    <property type="match status" value="1"/>
</dbReference>
<proteinExistence type="predicted"/>
<dbReference type="InterPro" id="IPR044156">
    <property type="entry name" value="Galectin-like"/>
</dbReference>
<dbReference type="SUPFAM" id="SSF49899">
    <property type="entry name" value="Concanavalin A-like lectins/glucanases"/>
    <property type="match status" value="1"/>
</dbReference>
<protein>
    <recommendedName>
        <fullName evidence="2">Galectin</fullName>
    </recommendedName>
</protein>
<dbReference type="PANTHER" id="PTHR11346">
    <property type="entry name" value="GALECTIN"/>
    <property type="match status" value="1"/>
</dbReference>
<dbReference type="GO" id="GO:0016936">
    <property type="term" value="F:galactoside binding"/>
    <property type="evidence" value="ECO:0007669"/>
    <property type="project" value="TreeGrafter"/>
</dbReference>
<evidence type="ECO:0000256" key="1">
    <source>
        <dbReference type="ARBA" id="ARBA00022734"/>
    </source>
</evidence>
<dbReference type="Proteomes" id="UP001328107">
    <property type="component" value="Unassembled WGS sequence"/>
</dbReference>
<name>A0AAN5CGG5_9BILA</name>
<evidence type="ECO:0000313" key="5">
    <source>
        <dbReference type="Proteomes" id="UP001328107"/>
    </source>
</evidence>
<dbReference type="EMBL" id="BTRK01000003">
    <property type="protein sequence ID" value="GMR41511.1"/>
    <property type="molecule type" value="Genomic_DNA"/>
</dbReference>
<comment type="caution">
    <text evidence="4">The sequence shown here is derived from an EMBL/GenBank/DDBJ whole genome shotgun (WGS) entry which is preliminary data.</text>
</comment>
<sequence>MDIPFHFNPRFEHKVVVRNHAVKGEWNFEMEERSGGFPFKRNEIFTLEFVSRKGHIQVSTMELMMQE</sequence>
<evidence type="ECO:0000259" key="3">
    <source>
        <dbReference type="PROSITE" id="PS51304"/>
    </source>
</evidence>
<dbReference type="Pfam" id="PF00337">
    <property type="entry name" value="Gal-bind_lectin"/>
    <property type="match status" value="1"/>
</dbReference>
<keyword evidence="5" id="KW-1185">Reference proteome</keyword>
<dbReference type="InterPro" id="IPR001079">
    <property type="entry name" value="Galectin_CRD"/>
</dbReference>
<keyword evidence="1 2" id="KW-0430">Lectin</keyword>
<dbReference type="GO" id="GO:0030246">
    <property type="term" value="F:carbohydrate binding"/>
    <property type="evidence" value="ECO:0007669"/>
    <property type="project" value="UniProtKB-UniRule"/>
</dbReference>
<evidence type="ECO:0000256" key="2">
    <source>
        <dbReference type="RuleBase" id="RU102079"/>
    </source>
</evidence>
<gene>
    <name evidence="4" type="ORF">PMAYCL1PPCAC_11706</name>
</gene>